<gene>
    <name evidence="1" type="ORF">HZA61_12630</name>
</gene>
<accession>A0A933SD32</accession>
<dbReference type="InterPro" id="IPR015996">
    <property type="entry name" value="UCP028451"/>
</dbReference>
<organism evidence="1 2">
    <name type="scientific">Eiseniibacteriota bacterium</name>
    <dbReference type="NCBI Taxonomy" id="2212470"/>
    <lineage>
        <taxon>Bacteria</taxon>
        <taxon>Candidatus Eiseniibacteriota</taxon>
    </lineage>
</organism>
<comment type="caution">
    <text evidence="1">The sequence shown here is derived from an EMBL/GenBank/DDBJ whole genome shotgun (WGS) entry which is preliminary data.</text>
</comment>
<reference evidence="1" key="1">
    <citation type="submission" date="2020-07" db="EMBL/GenBank/DDBJ databases">
        <title>Huge and variable diversity of episymbiotic CPR bacteria and DPANN archaea in groundwater ecosystems.</title>
        <authorList>
            <person name="He C.Y."/>
            <person name="Keren R."/>
            <person name="Whittaker M."/>
            <person name="Farag I.F."/>
            <person name="Doudna J."/>
            <person name="Cate J.H.D."/>
            <person name="Banfield J.F."/>
        </authorList>
    </citation>
    <scope>NUCLEOTIDE SEQUENCE</scope>
    <source>
        <strain evidence="1">NC_groundwater_1813_Pr3_B-0.1um_71_17</strain>
    </source>
</reference>
<dbReference type="InterPro" id="IPR012808">
    <property type="entry name" value="CHP02453"/>
</dbReference>
<evidence type="ECO:0000313" key="1">
    <source>
        <dbReference type="EMBL" id="MBI5170326.1"/>
    </source>
</evidence>
<dbReference type="Pfam" id="PF09365">
    <property type="entry name" value="DUF2461"/>
    <property type="match status" value="1"/>
</dbReference>
<dbReference type="PIRSF" id="PIRSF028451">
    <property type="entry name" value="UCP028451"/>
    <property type="match status" value="1"/>
</dbReference>
<dbReference type="NCBIfam" id="TIGR02453">
    <property type="entry name" value="TIGR02453 family protein"/>
    <property type="match status" value="1"/>
</dbReference>
<proteinExistence type="predicted"/>
<sequence length="236" mass="26068">MSHFDEQSLRFLRGLARNNRKPWFEAHRDDYESHVKIPMAEFVAEMDLRLAKIAPEIVGDPKRSVFRIHRDVRFSSDKSPYKTHAACWFFHSGGSSKVGREAHGGGAGFYFHLQPGASMTGGGIWMPPRPALQRLRAAIADDPRGFAKAAASPAIKKAFGALSTESALKRVPRGYDADHPAAEWLKLQSFTVGAPLTDAEVTSAKLTKLVEQRFAAMVPLVRWLNSVMGLAPAKSR</sequence>
<dbReference type="Proteomes" id="UP000696931">
    <property type="component" value="Unassembled WGS sequence"/>
</dbReference>
<dbReference type="EMBL" id="JACRIW010000090">
    <property type="protein sequence ID" value="MBI5170326.1"/>
    <property type="molecule type" value="Genomic_DNA"/>
</dbReference>
<name>A0A933SD32_UNCEI</name>
<dbReference type="PANTHER" id="PTHR36452">
    <property type="entry name" value="CHROMOSOME 12, WHOLE GENOME SHOTGUN SEQUENCE"/>
    <property type="match status" value="1"/>
</dbReference>
<evidence type="ECO:0000313" key="2">
    <source>
        <dbReference type="Proteomes" id="UP000696931"/>
    </source>
</evidence>
<dbReference type="AlphaFoldDB" id="A0A933SD32"/>
<protein>
    <submittedName>
        <fullName evidence="1">DUF2461 domain-containing protein</fullName>
    </submittedName>
</protein>
<dbReference type="PANTHER" id="PTHR36452:SF1">
    <property type="entry name" value="DUF2461 DOMAIN-CONTAINING PROTEIN"/>
    <property type="match status" value="1"/>
</dbReference>